<dbReference type="Proteomes" id="UP000824469">
    <property type="component" value="Unassembled WGS sequence"/>
</dbReference>
<accession>A0AA38C6A7</accession>
<keyword evidence="2" id="KW-1185">Reference proteome</keyword>
<dbReference type="EMBL" id="JAHRHJ020001225">
    <property type="protein sequence ID" value="KAH9293371.1"/>
    <property type="molecule type" value="Genomic_DNA"/>
</dbReference>
<evidence type="ECO:0000313" key="1">
    <source>
        <dbReference type="EMBL" id="KAH9293371.1"/>
    </source>
</evidence>
<reference evidence="1 2" key="1">
    <citation type="journal article" date="2021" name="Nat. Plants">
        <title>The Taxus genome provides insights into paclitaxel biosynthesis.</title>
        <authorList>
            <person name="Xiong X."/>
            <person name="Gou J."/>
            <person name="Liao Q."/>
            <person name="Li Y."/>
            <person name="Zhou Q."/>
            <person name="Bi G."/>
            <person name="Li C."/>
            <person name="Du R."/>
            <person name="Wang X."/>
            <person name="Sun T."/>
            <person name="Guo L."/>
            <person name="Liang H."/>
            <person name="Lu P."/>
            <person name="Wu Y."/>
            <person name="Zhang Z."/>
            <person name="Ro D.K."/>
            <person name="Shang Y."/>
            <person name="Huang S."/>
            <person name="Yan J."/>
        </authorList>
    </citation>
    <scope>NUCLEOTIDE SEQUENCE [LARGE SCALE GENOMIC DNA]</scope>
    <source>
        <strain evidence="1">Ta-2019</strain>
    </source>
</reference>
<evidence type="ECO:0000313" key="2">
    <source>
        <dbReference type="Proteomes" id="UP000824469"/>
    </source>
</evidence>
<gene>
    <name evidence="1" type="ORF">KI387_041425</name>
</gene>
<sequence length="80" mass="8815">MLILLRSLHSAVHTSIDVCTSASCPAVLLNPLSWYQNGSCGSVHSLALLVHFLVFDVIYRFCYACRNGYFDRALPALILG</sequence>
<feature type="non-terminal residue" evidence="1">
    <location>
        <position position="80"/>
    </location>
</feature>
<name>A0AA38C6A7_TAXCH</name>
<protein>
    <submittedName>
        <fullName evidence="1">Uncharacterized protein</fullName>
    </submittedName>
</protein>
<dbReference type="AlphaFoldDB" id="A0AA38C6A7"/>
<comment type="caution">
    <text evidence="1">The sequence shown here is derived from an EMBL/GenBank/DDBJ whole genome shotgun (WGS) entry which is preliminary data.</text>
</comment>
<proteinExistence type="predicted"/>
<organism evidence="1 2">
    <name type="scientific">Taxus chinensis</name>
    <name type="common">Chinese yew</name>
    <name type="synonym">Taxus wallichiana var. chinensis</name>
    <dbReference type="NCBI Taxonomy" id="29808"/>
    <lineage>
        <taxon>Eukaryota</taxon>
        <taxon>Viridiplantae</taxon>
        <taxon>Streptophyta</taxon>
        <taxon>Embryophyta</taxon>
        <taxon>Tracheophyta</taxon>
        <taxon>Spermatophyta</taxon>
        <taxon>Pinopsida</taxon>
        <taxon>Pinidae</taxon>
        <taxon>Conifers II</taxon>
        <taxon>Cupressales</taxon>
        <taxon>Taxaceae</taxon>
        <taxon>Taxus</taxon>
    </lineage>
</organism>